<evidence type="ECO:0000313" key="3">
    <source>
        <dbReference type="EMBL" id="CAD9398903.1"/>
    </source>
</evidence>
<reference evidence="3" key="1">
    <citation type="submission" date="2021-01" db="EMBL/GenBank/DDBJ databases">
        <authorList>
            <person name="Corre E."/>
            <person name="Pelletier E."/>
            <person name="Niang G."/>
            <person name="Scheremetjew M."/>
            <person name="Finn R."/>
            <person name="Kale V."/>
            <person name="Holt S."/>
            <person name="Cochrane G."/>
            <person name="Meng A."/>
            <person name="Brown T."/>
            <person name="Cohen L."/>
        </authorList>
    </citation>
    <scope>NUCLEOTIDE SEQUENCE</scope>
    <source>
        <strain evidence="3">CCMP1381</strain>
    </source>
</reference>
<dbReference type="EMBL" id="HBGS01015563">
    <property type="protein sequence ID" value="CAD9398903.1"/>
    <property type="molecule type" value="Transcribed_RNA"/>
</dbReference>
<sequence>MRPKPLSVESRPAHRLGSQDHEPVEPAERCQSFRRAIRVIFGDGNEPTGYEVPFCSVCVYIILIFVRDSYLLQGLVLKIFRVEDGYFMAGSNWDYNQNQEKTLWRKSFMPAIKAQFVVGIILMSVITLLGLYRFCTNPESFFLNCPCRSMVGSLLMLTCMAGDFICTTGLWQALDEDDPHDADPGLRNVSIGHWVMFATGIPLCMACFRAVFEK</sequence>
<proteinExistence type="predicted"/>
<organism evidence="3">
    <name type="scientific">Octactis speculum</name>
    <dbReference type="NCBI Taxonomy" id="3111310"/>
    <lineage>
        <taxon>Eukaryota</taxon>
        <taxon>Sar</taxon>
        <taxon>Stramenopiles</taxon>
        <taxon>Ochrophyta</taxon>
        <taxon>Dictyochophyceae</taxon>
        <taxon>Dictyochales</taxon>
        <taxon>Dictyochaceae</taxon>
        <taxon>Octactis</taxon>
    </lineage>
</organism>
<accession>A0A7S2BJI8</accession>
<feature type="region of interest" description="Disordered" evidence="1">
    <location>
        <begin position="1"/>
        <end position="26"/>
    </location>
</feature>
<keyword evidence="2" id="KW-0812">Transmembrane</keyword>
<feature type="transmembrane region" description="Helical" evidence="2">
    <location>
        <begin position="194"/>
        <end position="212"/>
    </location>
</feature>
<protein>
    <submittedName>
        <fullName evidence="3">Uncharacterized protein</fullName>
    </submittedName>
</protein>
<dbReference type="AlphaFoldDB" id="A0A7S2BJI8"/>
<gene>
    <name evidence="3" type="ORF">DSPE1174_LOCUS8122</name>
</gene>
<keyword evidence="2" id="KW-0472">Membrane</keyword>
<name>A0A7S2BJI8_9STRA</name>
<evidence type="ECO:0000256" key="2">
    <source>
        <dbReference type="SAM" id="Phobius"/>
    </source>
</evidence>
<feature type="compositionally biased region" description="Basic and acidic residues" evidence="1">
    <location>
        <begin position="17"/>
        <end position="26"/>
    </location>
</feature>
<keyword evidence="2" id="KW-1133">Transmembrane helix</keyword>
<feature type="transmembrane region" description="Helical" evidence="2">
    <location>
        <begin position="114"/>
        <end position="134"/>
    </location>
</feature>
<evidence type="ECO:0000256" key="1">
    <source>
        <dbReference type="SAM" id="MobiDB-lite"/>
    </source>
</evidence>
<feature type="transmembrane region" description="Helical" evidence="2">
    <location>
        <begin position="154"/>
        <end position="174"/>
    </location>
</feature>